<sequence>MTLAQDHLATIRKAIGGVLRPRGFRVASKRTWILGDDGSGWVVVAWQGDKWNTQQVAEASLEAAVWPAGTREHQSEVRGTDLPAHPWGGAPVEATGERVAGDRAADRFTVSADMSPEELAAESARARSYATALTEWADRMLDARSSAPLMRGGNAVAALMARHPSSPDLDPALDRLTARFQRDPRPIELAAIIRRWRAERGLPEVPLPPWSRYASRPYAVGRLPSPREELLAGIGGGVEFHHADGTVRPPRPEDLPDVADLARWREESRRAPLPDGVLTHLPEWLPYVDWLELPQPGPGPDPEPDPLPARRRWWRR</sequence>
<reference evidence="2 5" key="2">
    <citation type="submission" date="2017-12" db="EMBL/GenBank/DDBJ databases">
        <title>Pharmacopeia of the Arctic Ocean.</title>
        <authorList>
            <person name="Collins E."/>
            <person name="Ducluzeau A.-L."/>
        </authorList>
    </citation>
    <scope>NUCLEOTIDE SEQUENCE [LARGE SCALE GENOMIC DNA]</scope>
    <source>
        <strain evidence="2 5">DSM 23325</strain>
    </source>
</reference>
<dbReference type="RefSeq" id="WP_091197340.1">
    <property type="nucleotide sequence ID" value="NZ_FOKC01000003.1"/>
</dbReference>
<protein>
    <submittedName>
        <fullName evidence="3">Uncharacterized protein</fullName>
    </submittedName>
</protein>
<dbReference type="AlphaFoldDB" id="A0A1I0Y0E2"/>
<evidence type="ECO:0000256" key="1">
    <source>
        <dbReference type="SAM" id="MobiDB-lite"/>
    </source>
</evidence>
<evidence type="ECO:0000313" key="4">
    <source>
        <dbReference type="Proteomes" id="UP000199113"/>
    </source>
</evidence>
<proteinExistence type="predicted"/>
<dbReference type="EMBL" id="PJBV01000012">
    <property type="protein sequence ID" value="PKH42731.1"/>
    <property type="molecule type" value="Genomic_DNA"/>
</dbReference>
<feature type="compositionally biased region" description="Pro residues" evidence="1">
    <location>
        <begin position="295"/>
        <end position="307"/>
    </location>
</feature>
<gene>
    <name evidence="2" type="ORF">CXG46_05545</name>
    <name evidence="3" type="ORF">SAMN05192575_103162</name>
</gene>
<reference evidence="3" key="1">
    <citation type="submission" date="2016-10" db="EMBL/GenBank/DDBJ databases">
        <authorList>
            <person name="de Groot N.N."/>
        </authorList>
    </citation>
    <scope>NUCLEOTIDE SEQUENCE [LARGE SCALE GENOMIC DNA]</scope>
    <source>
        <strain evidence="3">CGMCC 1.10697</strain>
    </source>
</reference>
<dbReference type="EMBL" id="FOKC01000003">
    <property type="protein sequence ID" value="SFB06735.1"/>
    <property type="molecule type" value="Genomic_DNA"/>
</dbReference>
<accession>A0A1I0Y0E2</accession>
<keyword evidence="5" id="KW-1185">Reference proteome</keyword>
<evidence type="ECO:0000313" key="2">
    <source>
        <dbReference type="EMBL" id="PKH42731.1"/>
    </source>
</evidence>
<dbReference type="STRING" id="748909.SAMN05192575_103162"/>
<dbReference type="Proteomes" id="UP000233565">
    <property type="component" value="Unassembled WGS sequence"/>
</dbReference>
<evidence type="ECO:0000313" key="3">
    <source>
        <dbReference type="EMBL" id="SFB06735.1"/>
    </source>
</evidence>
<feature type="region of interest" description="Disordered" evidence="1">
    <location>
        <begin position="293"/>
        <end position="316"/>
    </location>
</feature>
<evidence type="ECO:0000313" key="5">
    <source>
        <dbReference type="Proteomes" id="UP000233565"/>
    </source>
</evidence>
<dbReference type="Proteomes" id="UP000199113">
    <property type="component" value="Unassembled WGS sequence"/>
</dbReference>
<organism evidence="3 4">
    <name type="scientific">Nocardioides alpinus</name>
    <dbReference type="NCBI Taxonomy" id="748909"/>
    <lineage>
        <taxon>Bacteria</taxon>
        <taxon>Bacillati</taxon>
        <taxon>Actinomycetota</taxon>
        <taxon>Actinomycetes</taxon>
        <taxon>Propionibacteriales</taxon>
        <taxon>Nocardioidaceae</taxon>
        <taxon>Nocardioides</taxon>
    </lineage>
</organism>
<name>A0A1I0Y0E2_9ACTN</name>